<evidence type="ECO:0000256" key="1">
    <source>
        <dbReference type="SAM" id="SignalP"/>
    </source>
</evidence>
<evidence type="ECO:0000313" key="3">
    <source>
        <dbReference type="Proteomes" id="UP000826661"/>
    </source>
</evidence>
<sequence>MSCRYFLLYFCVVFFVFPETARGGHDVEGLAWLRQKPPDFCKGQTLELLEIEQKKYLIEHFLHYLGRRQAGVWMAGTDEAIVMQMVDQIVLLGRHDSTLISHRTFFST</sequence>
<dbReference type="AlphaFoldDB" id="A0A8G0LPG2"/>
<feature type="signal peptide" evidence="1">
    <location>
        <begin position="1"/>
        <end position="23"/>
    </location>
</feature>
<organism evidence="2 3">
    <name type="scientific">Trichoderma simmonsii</name>
    <dbReference type="NCBI Taxonomy" id="1491479"/>
    <lineage>
        <taxon>Eukaryota</taxon>
        <taxon>Fungi</taxon>
        <taxon>Dikarya</taxon>
        <taxon>Ascomycota</taxon>
        <taxon>Pezizomycotina</taxon>
        <taxon>Sordariomycetes</taxon>
        <taxon>Hypocreomycetidae</taxon>
        <taxon>Hypocreales</taxon>
        <taxon>Hypocreaceae</taxon>
        <taxon>Trichoderma</taxon>
    </lineage>
</organism>
<dbReference type="Proteomes" id="UP000826661">
    <property type="component" value="Chromosome VII"/>
</dbReference>
<gene>
    <name evidence="2" type="ORF">H0G86_012924</name>
</gene>
<evidence type="ECO:0000313" key="2">
    <source>
        <dbReference type="EMBL" id="QYT06059.1"/>
    </source>
</evidence>
<dbReference type="EMBL" id="CP075870">
    <property type="protein sequence ID" value="QYT06059.1"/>
    <property type="molecule type" value="Genomic_DNA"/>
</dbReference>
<feature type="chain" id="PRO_5034000311" evidence="1">
    <location>
        <begin position="24"/>
        <end position="108"/>
    </location>
</feature>
<name>A0A8G0LPG2_9HYPO</name>
<keyword evidence="3" id="KW-1185">Reference proteome</keyword>
<reference evidence="2 3" key="1">
    <citation type="journal article" date="2021" name="BMC Genomics">
        <title>Telomere-to-telomere genome assembly of asparaginase-producing Trichoderma simmonsii.</title>
        <authorList>
            <person name="Chung D."/>
            <person name="Kwon Y.M."/>
            <person name="Yang Y."/>
        </authorList>
    </citation>
    <scope>NUCLEOTIDE SEQUENCE [LARGE SCALE GENOMIC DNA]</scope>
    <source>
        <strain evidence="2 3">GH-Sj1</strain>
    </source>
</reference>
<keyword evidence="1" id="KW-0732">Signal</keyword>
<accession>A0A8G0LPG2</accession>
<proteinExistence type="predicted"/>
<protein>
    <submittedName>
        <fullName evidence="2">Uncharacterized protein</fullName>
    </submittedName>
</protein>